<dbReference type="SUPFAM" id="SSF53901">
    <property type="entry name" value="Thiolase-like"/>
    <property type="match status" value="2"/>
</dbReference>
<evidence type="ECO:0000256" key="1">
    <source>
        <dbReference type="ARBA" id="ARBA00008467"/>
    </source>
</evidence>
<dbReference type="RefSeq" id="WP_193908085.1">
    <property type="nucleotide sequence ID" value="NZ_JADEXG010000031.1"/>
</dbReference>
<dbReference type="PROSITE" id="PS52004">
    <property type="entry name" value="KS3_2"/>
    <property type="match status" value="1"/>
</dbReference>
<organism evidence="5 6">
    <name type="scientific">Vasconcelosia minhoensis LEGE 07310</name>
    <dbReference type="NCBI Taxonomy" id="915328"/>
    <lineage>
        <taxon>Bacteria</taxon>
        <taxon>Bacillati</taxon>
        <taxon>Cyanobacteriota</taxon>
        <taxon>Cyanophyceae</taxon>
        <taxon>Nodosilineales</taxon>
        <taxon>Cymatolegaceae</taxon>
        <taxon>Vasconcelosia</taxon>
        <taxon>Vasconcelosia minhoensis</taxon>
    </lineage>
</organism>
<feature type="domain" description="Ketosynthase family 3 (KS3)" evidence="4">
    <location>
        <begin position="7"/>
        <end position="380"/>
    </location>
</feature>
<dbReference type="Pfam" id="PF00109">
    <property type="entry name" value="ketoacyl-synt"/>
    <property type="match status" value="1"/>
</dbReference>
<dbReference type="NCBIfam" id="NF004618">
    <property type="entry name" value="PRK05952.1"/>
    <property type="match status" value="1"/>
</dbReference>
<gene>
    <name evidence="5" type="ORF">IQ241_13735</name>
</gene>
<evidence type="ECO:0000313" key="5">
    <source>
        <dbReference type="EMBL" id="MBE9078341.1"/>
    </source>
</evidence>
<dbReference type="EMBL" id="JADEXG010000031">
    <property type="protein sequence ID" value="MBE9078341.1"/>
    <property type="molecule type" value="Genomic_DNA"/>
</dbReference>
<comment type="caution">
    <text evidence="5">The sequence shown here is derived from an EMBL/GenBank/DDBJ whole genome shotgun (WGS) entry which is preliminary data.</text>
</comment>
<dbReference type="Gene3D" id="3.40.47.10">
    <property type="match status" value="1"/>
</dbReference>
<dbReference type="AlphaFoldDB" id="A0A8J7AFI8"/>
<keyword evidence="6" id="KW-1185">Reference proteome</keyword>
<dbReference type="SMART" id="SM00825">
    <property type="entry name" value="PKS_KS"/>
    <property type="match status" value="1"/>
</dbReference>
<dbReference type="InterPro" id="IPR014031">
    <property type="entry name" value="Ketoacyl_synth_C"/>
</dbReference>
<evidence type="ECO:0000259" key="4">
    <source>
        <dbReference type="PROSITE" id="PS52004"/>
    </source>
</evidence>
<dbReference type="InterPro" id="IPR014030">
    <property type="entry name" value="Ketoacyl_synth_N"/>
</dbReference>
<proteinExistence type="inferred from homology"/>
<dbReference type="InterPro" id="IPR020841">
    <property type="entry name" value="PKS_Beta-ketoAc_synthase_dom"/>
</dbReference>
<protein>
    <submittedName>
        <fullName evidence="5">Beta-ketoacyl-ACP synthase</fullName>
    </submittedName>
</protein>
<comment type="similarity">
    <text evidence="1 3">Belongs to the thiolase-like superfamily. Beta-ketoacyl-ACP synthases family.</text>
</comment>
<dbReference type="InterPro" id="IPR016039">
    <property type="entry name" value="Thiolase-like"/>
</dbReference>
<keyword evidence="2 3" id="KW-0808">Transferase</keyword>
<dbReference type="CDD" id="cd00834">
    <property type="entry name" value="KAS_I_II"/>
    <property type="match status" value="1"/>
</dbReference>
<dbReference type="Pfam" id="PF02801">
    <property type="entry name" value="Ketoacyl-synt_C"/>
    <property type="match status" value="1"/>
</dbReference>
<dbReference type="PROSITE" id="PS00606">
    <property type="entry name" value="KS3_1"/>
    <property type="match status" value="1"/>
</dbReference>
<sequence length="385" mass="39874">MSKSDSPTPVVVTGVGLISALGDGPTSWRRLIQGESAIALRQPFPALQPCPLAMSGKVPSRLDDLVKSALYEALTDSGLKPPLNDCAVVLGSSRSYLAEWEALAQKARQAQTLDGWLAALPHQAALQAARTVQTSGPVLAPMAACATGLWAITQAAELIRTGQCQRAIAGAAEAPITPLTLAGFSKMGALSQTGCCPFDRARNGLVLGEGAAILVLESAELAAQRQAPIYGEILAAGLTNDAYHVSSTDPGYGGAIAAIGQSLKRSHLQPAQIDAVHTHGTGTRLNDQMEADLIAQIFGSKLPVMATKGATGHSLGASGALAVALSLLSLRHQQLLPCVGLRKAEFELSFVHQARPAALGHVLCLSFGFGGQNAAIALSRFQSRT</sequence>
<name>A0A8J7AFI8_9CYAN</name>
<dbReference type="Proteomes" id="UP000636505">
    <property type="component" value="Unassembled WGS sequence"/>
</dbReference>
<reference evidence="5" key="1">
    <citation type="submission" date="2020-10" db="EMBL/GenBank/DDBJ databases">
        <authorList>
            <person name="Castelo-Branco R."/>
            <person name="Eusebio N."/>
            <person name="Adriana R."/>
            <person name="Vieira A."/>
            <person name="Brugerolle De Fraissinette N."/>
            <person name="Rezende De Castro R."/>
            <person name="Schneider M.P."/>
            <person name="Vasconcelos V."/>
            <person name="Leao P.N."/>
        </authorList>
    </citation>
    <scope>NUCLEOTIDE SEQUENCE</scope>
    <source>
        <strain evidence="5">LEGE 07310</strain>
    </source>
</reference>
<dbReference type="PANTHER" id="PTHR11712">
    <property type="entry name" value="POLYKETIDE SYNTHASE-RELATED"/>
    <property type="match status" value="1"/>
</dbReference>
<dbReference type="InterPro" id="IPR000794">
    <property type="entry name" value="Beta-ketoacyl_synthase"/>
</dbReference>
<dbReference type="PANTHER" id="PTHR11712:SF347">
    <property type="entry name" value="BETA KETOACYL-ACYL CARRIER PROTEIN SYNTHASE"/>
    <property type="match status" value="1"/>
</dbReference>
<dbReference type="InterPro" id="IPR018201">
    <property type="entry name" value="Ketoacyl_synth_AS"/>
</dbReference>
<evidence type="ECO:0000256" key="3">
    <source>
        <dbReference type="RuleBase" id="RU003694"/>
    </source>
</evidence>
<dbReference type="GO" id="GO:0004315">
    <property type="term" value="F:3-oxoacyl-[acyl-carrier-protein] synthase activity"/>
    <property type="evidence" value="ECO:0007669"/>
    <property type="project" value="InterPro"/>
</dbReference>
<dbReference type="GO" id="GO:0006633">
    <property type="term" value="P:fatty acid biosynthetic process"/>
    <property type="evidence" value="ECO:0007669"/>
    <property type="project" value="InterPro"/>
</dbReference>
<accession>A0A8J7AFI8</accession>
<evidence type="ECO:0000256" key="2">
    <source>
        <dbReference type="ARBA" id="ARBA00022679"/>
    </source>
</evidence>
<evidence type="ECO:0000313" key="6">
    <source>
        <dbReference type="Proteomes" id="UP000636505"/>
    </source>
</evidence>